<evidence type="ECO:0000313" key="6">
    <source>
        <dbReference type="Proteomes" id="UP000002743"/>
    </source>
</evidence>
<reference evidence="6" key="1">
    <citation type="submission" date="2009-07" db="EMBL/GenBank/DDBJ databases">
        <title>Complete sequence of plasmid 1 of Methylovorus sp. SIP3-4.</title>
        <authorList>
            <consortium name="US DOE Joint Genome Institute"/>
            <person name="Lucas S."/>
            <person name="Copeland A."/>
            <person name="Lapidus A."/>
            <person name="Glavina del Rio T."/>
            <person name="Tice H."/>
            <person name="Bruce D."/>
            <person name="Goodwin L."/>
            <person name="Pitluck S."/>
            <person name="Clum A."/>
            <person name="Larimer F."/>
            <person name="Land M."/>
            <person name="Hauser L."/>
            <person name="Kyrpides N."/>
            <person name="Mikhailova N."/>
            <person name="Kayluzhnaya M."/>
            <person name="Chistoserdova L."/>
        </authorList>
    </citation>
    <scope>NUCLEOTIDE SEQUENCE [LARGE SCALE GENOMIC DNA]</scope>
    <source>
        <strain evidence="6">SIP3-4</strain>
        <plasmid evidence="6">pMsip01</plasmid>
    </source>
</reference>
<dbReference type="AlphaFoldDB" id="C6XEQ8"/>
<evidence type="ECO:0000256" key="1">
    <source>
        <dbReference type="ARBA" id="ARBA00023015"/>
    </source>
</evidence>
<dbReference type="InterPro" id="IPR040782">
    <property type="entry name" value="KfrB"/>
</dbReference>
<dbReference type="RefSeq" id="WP_012777713.1">
    <property type="nucleotide sequence ID" value="NC_012970.1"/>
</dbReference>
<keyword evidence="5" id="KW-0614">Plasmid</keyword>
<protein>
    <recommendedName>
        <fullName evidence="7">TrfB transcriptional repressor protein domain-containing protein</fullName>
    </recommendedName>
</protein>
<dbReference type="InterPro" id="IPR032428">
    <property type="entry name" value="TrfB"/>
</dbReference>
<gene>
    <name evidence="5" type="ordered locus">Msip34_2891</name>
</gene>
<organism evidence="5 6">
    <name type="scientific">Methylovorus glucosotrophus (strain SIP3-4)</name>
    <dbReference type="NCBI Taxonomy" id="582744"/>
    <lineage>
        <taxon>Bacteria</taxon>
        <taxon>Pseudomonadati</taxon>
        <taxon>Pseudomonadota</taxon>
        <taxon>Betaproteobacteria</taxon>
        <taxon>Nitrosomonadales</taxon>
        <taxon>Methylophilaceae</taxon>
        <taxon>Methylovorus</taxon>
    </lineage>
</organism>
<dbReference type="Gene3D" id="1.10.10.2690">
    <property type="match status" value="1"/>
</dbReference>
<reference evidence="5 6" key="2">
    <citation type="journal article" date="2011" name="J. Bacteriol.">
        <title>Genomes of three methylotrophs from a single niche uncover genetic and metabolic divergence of Methylophilaceae.</title>
        <authorList>
            <person name="Lapidus A."/>
            <person name="Clum A."/>
            <person name="Labutti K."/>
            <person name="Kaluzhnaya M.G."/>
            <person name="Lim S."/>
            <person name="Beck D.A."/>
            <person name="Glavina Del Rio T."/>
            <person name="Nolan M."/>
            <person name="Mavromatis K."/>
            <person name="Huntemann M."/>
            <person name="Lucas S."/>
            <person name="Lidstrom M.E."/>
            <person name="Ivanova N."/>
            <person name="Chistoserdova L."/>
        </authorList>
    </citation>
    <scope>NUCLEOTIDE SEQUENCE [LARGE SCALE GENOMIC DNA]</scope>
    <source>
        <strain evidence="5 6">SIP3-4</strain>
        <plasmid evidence="5 6">pMsip01</plasmid>
    </source>
</reference>
<evidence type="ECO:0000259" key="4">
    <source>
        <dbReference type="Pfam" id="PF18790"/>
    </source>
</evidence>
<feature type="domain" description="KfrB" evidence="4">
    <location>
        <begin position="106"/>
        <end position="155"/>
    </location>
</feature>
<keyword evidence="2" id="KW-0804">Transcription</keyword>
<keyword evidence="1" id="KW-0805">Transcription regulation</keyword>
<evidence type="ECO:0000259" key="3">
    <source>
        <dbReference type="Pfam" id="PF16509"/>
    </source>
</evidence>
<proteinExistence type="predicted"/>
<dbReference type="HOGENOM" id="CLU_1592645_0_0_4"/>
<evidence type="ECO:0008006" key="7">
    <source>
        <dbReference type="Google" id="ProtNLM"/>
    </source>
</evidence>
<dbReference type="KEGG" id="mei:Msip34_2891"/>
<accession>C6XEQ8</accession>
<evidence type="ECO:0000256" key="2">
    <source>
        <dbReference type="ARBA" id="ARBA00023163"/>
    </source>
</evidence>
<dbReference type="Pfam" id="PF18790">
    <property type="entry name" value="KfrB"/>
    <property type="match status" value="1"/>
</dbReference>
<feature type="domain" description="TrfB transcriptional repressor protein" evidence="3">
    <location>
        <begin position="1"/>
        <end position="52"/>
    </location>
</feature>
<dbReference type="Proteomes" id="UP000002743">
    <property type="component" value="Plasmid pMsip01"/>
</dbReference>
<evidence type="ECO:0000313" key="5">
    <source>
        <dbReference type="EMBL" id="ACT52115.1"/>
    </source>
</evidence>
<dbReference type="InterPro" id="IPR053721">
    <property type="entry name" value="Fimbrial_Adhesin_Reg"/>
</dbReference>
<geneLocation type="plasmid" evidence="5 6">
    <name>pMsip01</name>
</geneLocation>
<sequence length="167" mass="18533">MNNAEFDQLVSKTRLSKRSVDAARLVFVDGKRQVEVCQETGIGASQLSRVVAMLDKEDQQQKALNSQANSAENEISVSRAKAVKQARDLNGETILVRNAPEDGLSIGKVLLKTDYHLVQELGRDEVMVHELSKINRLPTVGSSVELVYKNGFAEARQRQVEKERGGR</sequence>
<dbReference type="EMBL" id="CP001675">
    <property type="protein sequence ID" value="ACT52115.1"/>
    <property type="molecule type" value="Genomic_DNA"/>
</dbReference>
<name>C6XEQ8_METGS</name>
<dbReference type="Pfam" id="PF16509">
    <property type="entry name" value="KORA"/>
    <property type="match status" value="1"/>
</dbReference>
<keyword evidence="6" id="KW-1185">Reference proteome</keyword>